<dbReference type="EMBL" id="JAFBEH010000007">
    <property type="protein sequence ID" value="MBM7642238.1"/>
    <property type="molecule type" value="Genomic_DNA"/>
</dbReference>
<evidence type="ECO:0000313" key="12">
    <source>
        <dbReference type="EMBL" id="MBM7642238.1"/>
    </source>
</evidence>
<keyword evidence="4 8" id="KW-0547">Nucleotide-binding</keyword>
<dbReference type="InterPro" id="IPR014729">
    <property type="entry name" value="Rossmann-like_a/b/a_fold"/>
</dbReference>
<protein>
    <recommendedName>
        <fullName evidence="8 10">NH(3)-dependent NAD(+) synthetase</fullName>
        <ecNumber evidence="8 10">6.3.1.5</ecNumber>
    </recommendedName>
</protein>
<dbReference type="InterPro" id="IPR022310">
    <property type="entry name" value="NAD/GMP_synthase"/>
</dbReference>
<feature type="binding site" evidence="8">
    <location>
        <position position="52"/>
    </location>
    <ligand>
        <name>Mg(2+)</name>
        <dbReference type="ChEBI" id="CHEBI:18420"/>
    </ligand>
</feature>
<evidence type="ECO:0000313" key="13">
    <source>
        <dbReference type="Proteomes" id="UP000697472"/>
    </source>
</evidence>
<feature type="binding site" description="in other chain" evidence="8">
    <location>
        <begin position="260"/>
        <end position="261"/>
    </location>
    <ligand>
        <name>deamido-NAD(+)</name>
        <dbReference type="ChEBI" id="CHEBI:58437"/>
        <note>ligand shared between two neighboring subunits</note>
    </ligand>
</feature>
<feature type="binding site" evidence="8">
    <location>
        <position position="180"/>
    </location>
    <ligand>
        <name>deamido-NAD(+)</name>
        <dbReference type="ChEBI" id="CHEBI:58437"/>
        <note>ligand shared between two neighboring subunits</note>
    </ligand>
</feature>
<evidence type="ECO:0000256" key="5">
    <source>
        <dbReference type="ARBA" id="ARBA00022840"/>
    </source>
</evidence>
<dbReference type="PANTHER" id="PTHR23090">
    <property type="entry name" value="NH 3 /GLUTAMINE-DEPENDENT NAD + SYNTHETASE"/>
    <property type="match status" value="1"/>
</dbReference>
<evidence type="ECO:0000256" key="9">
    <source>
        <dbReference type="RuleBase" id="RU003811"/>
    </source>
</evidence>
<comment type="caution">
    <text evidence="12">The sequence shown here is derived from an EMBL/GenBank/DDBJ whole genome shotgun (WGS) entry which is preliminary data.</text>
</comment>
<dbReference type="Gene3D" id="3.40.50.620">
    <property type="entry name" value="HUPs"/>
    <property type="match status" value="1"/>
</dbReference>
<evidence type="ECO:0000256" key="2">
    <source>
        <dbReference type="ARBA" id="ARBA00022598"/>
    </source>
</evidence>
<accession>A0ABS2PQC3</accession>
<dbReference type="NCBIfam" id="TIGR00552">
    <property type="entry name" value="nadE"/>
    <property type="match status" value="1"/>
</dbReference>
<gene>
    <name evidence="8" type="primary">nadE</name>
    <name evidence="12" type="ORF">JOC28_000532</name>
</gene>
<evidence type="ECO:0000259" key="11">
    <source>
        <dbReference type="Pfam" id="PF02540"/>
    </source>
</evidence>
<keyword evidence="6 8" id="KW-0460">Magnesium</keyword>
<feature type="binding site" evidence="8">
    <location>
        <position position="189"/>
    </location>
    <ligand>
        <name>ATP</name>
        <dbReference type="ChEBI" id="CHEBI:30616"/>
    </ligand>
</feature>
<keyword evidence="5 8" id="KW-0067">ATP-binding</keyword>
<sequence length="274" mass="30304">MTLQDQIIKELGVKATIDPKEEIRRSIDFLKEYMLKHSFLKSYVLGISGGQDSSLAGRLAQLAMEELRAETGDDSYRFIAVRLPFGVQADEDDAQRALAFIQPDVSLAVNIKEAVDGQVAELEKAGISVSDFNKGNIKARQRMITQYAIAGENSGAVIGTDHAAENLTGFFTKFGDGGADILPLFRLNKRQGKALLAELGADPALYEKIPTADLEEDKPGIADEVALGVTYTEIDDYLEGKTVSEQAQTTIENWWHKAEHKRHLPITVFDDFWK</sequence>
<proteinExistence type="inferred from homology"/>
<dbReference type="PANTHER" id="PTHR23090:SF7">
    <property type="entry name" value="NH(3)-DEPENDENT NAD(+) SYNTHETASE"/>
    <property type="match status" value="1"/>
</dbReference>
<dbReference type="HAMAP" id="MF_00193">
    <property type="entry name" value="NadE_ammonia_dep"/>
    <property type="match status" value="1"/>
</dbReference>
<feature type="binding site" evidence="8">
    <location>
        <position position="211"/>
    </location>
    <ligand>
        <name>ATP</name>
        <dbReference type="ChEBI" id="CHEBI:30616"/>
    </ligand>
</feature>
<evidence type="ECO:0000256" key="4">
    <source>
        <dbReference type="ARBA" id="ARBA00022741"/>
    </source>
</evidence>
<comment type="function">
    <text evidence="8">Catalyzes the ATP-dependent amidation of deamido-NAD to form NAD. Uses ammonia as a nitrogen source.</text>
</comment>
<dbReference type="NCBIfam" id="NF001979">
    <property type="entry name" value="PRK00768.1"/>
    <property type="match status" value="1"/>
</dbReference>
<dbReference type="Proteomes" id="UP000697472">
    <property type="component" value="Unassembled WGS sequence"/>
</dbReference>
<dbReference type="InterPro" id="IPR022926">
    <property type="entry name" value="NH(3)-dep_NAD(+)_synth"/>
</dbReference>
<keyword evidence="13" id="KW-1185">Reference proteome</keyword>
<reference evidence="12 13" key="1">
    <citation type="submission" date="2021-01" db="EMBL/GenBank/DDBJ databases">
        <title>Genomic Encyclopedia of Type Strains, Phase IV (KMG-IV): sequencing the most valuable type-strain genomes for metagenomic binning, comparative biology and taxonomic classification.</title>
        <authorList>
            <person name="Goeker M."/>
        </authorList>
    </citation>
    <scope>NUCLEOTIDE SEQUENCE [LARGE SCALE GENOMIC DNA]</scope>
    <source>
        <strain evidence="12 13">DSM 27382</strain>
    </source>
</reference>
<feature type="domain" description="NAD/GMP synthase" evidence="11">
    <location>
        <begin position="23"/>
        <end position="265"/>
    </location>
</feature>
<dbReference type="RefSeq" id="WP_205009089.1">
    <property type="nucleotide sequence ID" value="NZ_JAFBEH010000007.1"/>
</dbReference>
<dbReference type="SUPFAM" id="SSF52402">
    <property type="entry name" value="Adenine nucleotide alpha hydrolases-like"/>
    <property type="match status" value="1"/>
</dbReference>
<evidence type="ECO:0000256" key="7">
    <source>
        <dbReference type="ARBA" id="ARBA00023027"/>
    </source>
</evidence>
<feature type="binding site" description="in other chain" evidence="8">
    <location>
        <position position="140"/>
    </location>
    <ligand>
        <name>deamido-NAD(+)</name>
        <dbReference type="ChEBI" id="CHEBI:58437"/>
        <note>ligand shared between two neighboring subunits</note>
    </ligand>
</feature>
<evidence type="ECO:0000256" key="1">
    <source>
        <dbReference type="ARBA" id="ARBA00005859"/>
    </source>
</evidence>
<evidence type="ECO:0000256" key="6">
    <source>
        <dbReference type="ARBA" id="ARBA00022842"/>
    </source>
</evidence>
<name>A0ABS2PQC3_9STRE</name>
<comment type="catalytic activity">
    <reaction evidence="8 10">
        <text>deamido-NAD(+) + NH4(+) + ATP = AMP + diphosphate + NAD(+) + H(+)</text>
        <dbReference type="Rhea" id="RHEA:21188"/>
        <dbReference type="ChEBI" id="CHEBI:15378"/>
        <dbReference type="ChEBI" id="CHEBI:28938"/>
        <dbReference type="ChEBI" id="CHEBI:30616"/>
        <dbReference type="ChEBI" id="CHEBI:33019"/>
        <dbReference type="ChEBI" id="CHEBI:57540"/>
        <dbReference type="ChEBI" id="CHEBI:58437"/>
        <dbReference type="ChEBI" id="CHEBI:456215"/>
        <dbReference type="EC" id="6.3.1.5"/>
    </reaction>
</comment>
<dbReference type="CDD" id="cd00553">
    <property type="entry name" value="NAD_synthase"/>
    <property type="match status" value="1"/>
</dbReference>
<keyword evidence="2 8" id="KW-0436">Ligase</keyword>
<comment type="pathway">
    <text evidence="8">Cofactor biosynthesis; NAD(+) biosynthesis; NAD(+) from deamido-NAD(+) (ammonia route): step 1/1.</text>
</comment>
<feature type="binding site" evidence="8">
    <location>
        <begin position="46"/>
        <end position="53"/>
    </location>
    <ligand>
        <name>ATP</name>
        <dbReference type="ChEBI" id="CHEBI:30616"/>
    </ligand>
</feature>
<comment type="similarity">
    <text evidence="1 8 9">Belongs to the NAD synthetase family.</text>
</comment>
<organism evidence="12 13">
    <name type="scientific">Streptococcus loxodontisalivarius</name>
    <dbReference type="NCBI Taxonomy" id="1349415"/>
    <lineage>
        <taxon>Bacteria</taxon>
        <taxon>Bacillati</taxon>
        <taxon>Bacillota</taxon>
        <taxon>Bacilli</taxon>
        <taxon>Lactobacillales</taxon>
        <taxon>Streptococcaceae</taxon>
        <taxon>Streptococcus</taxon>
    </lineage>
</organism>
<comment type="subunit">
    <text evidence="8">Homodimer.</text>
</comment>
<dbReference type="EC" id="6.3.1.5" evidence="8 10"/>
<evidence type="ECO:0000256" key="8">
    <source>
        <dbReference type="HAMAP-Rule" id="MF_00193"/>
    </source>
</evidence>
<feature type="binding site" description="in other chain" evidence="8">
    <location>
        <position position="173"/>
    </location>
    <ligand>
        <name>deamido-NAD(+)</name>
        <dbReference type="ChEBI" id="CHEBI:58437"/>
        <note>ligand shared between two neighboring subunits</note>
    </ligand>
</feature>
<feature type="binding site" evidence="8">
    <location>
        <position position="160"/>
    </location>
    <ligand>
        <name>ATP</name>
        <dbReference type="ChEBI" id="CHEBI:30616"/>
    </ligand>
</feature>
<dbReference type="Pfam" id="PF02540">
    <property type="entry name" value="NAD_synthase"/>
    <property type="match status" value="1"/>
</dbReference>
<dbReference type="GO" id="GO:0008795">
    <property type="term" value="F:NAD+ synthase activity"/>
    <property type="evidence" value="ECO:0007669"/>
    <property type="project" value="UniProtKB-EC"/>
</dbReference>
<keyword evidence="7 8" id="KW-0520">NAD</keyword>
<evidence type="ECO:0000256" key="10">
    <source>
        <dbReference type="RuleBase" id="RU003812"/>
    </source>
</evidence>
<dbReference type="InterPro" id="IPR003694">
    <property type="entry name" value="NAD_synthase"/>
</dbReference>
<evidence type="ECO:0000256" key="3">
    <source>
        <dbReference type="ARBA" id="ARBA00022723"/>
    </source>
</evidence>
<feature type="binding site" evidence="8">
    <location>
        <position position="165"/>
    </location>
    <ligand>
        <name>Mg(2+)</name>
        <dbReference type="ChEBI" id="CHEBI:18420"/>
    </ligand>
</feature>
<keyword evidence="3 8" id="KW-0479">Metal-binding</keyword>